<evidence type="ECO:0000256" key="12">
    <source>
        <dbReference type="ARBA" id="ARBA00023002"/>
    </source>
</evidence>
<dbReference type="NCBIfam" id="TIGR00179">
    <property type="entry name" value="murB"/>
    <property type="match status" value="1"/>
</dbReference>
<evidence type="ECO:0000256" key="3">
    <source>
        <dbReference type="ARBA" id="ARBA00004496"/>
    </source>
</evidence>
<dbReference type="GO" id="GO:0051301">
    <property type="term" value="P:cell division"/>
    <property type="evidence" value="ECO:0007669"/>
    <property type="project" value="UniProtKB-KW"/>
</dbReference>
<evidence type="ECO:0000256" key="1">
    <source>
        <dbReference type="ARBA" id="ARBA00001974"/>
    </source>
</evidence>
<name>A0A178MK62_9CHLR</name>
<dbReference type="HAMAP" id="MF_00037">
    <property type="entry name" value="MurB"/>
    <property type="match status" value="1"/>
</dbReference>
<evidence type="ECO:0000256" key="2">
    <source>
        <dbReference type="ARBA" id="ARBA00003921"/>
    </source>
</evidence>
<evidence type="ECO:0000259" key="17">
    <source>
        <dbReference type="PROSITE" id="PS51387"/>
    </source>
</evidence>
<dbReference type="Pfam" id="PF01565">
    <property type="entry name" value="FAD_binding_4"/>
    <property type="match status" value="1"/>
</dbReference>
<evidence type="ECO:0000256" key="4">
    <source>
        <dbReference type="ARBA" id="ARBA00004752"/>
    </source>
</evidence>
<comment type="pathway">
    <text evidence="4 16">Cell wall biogenesis; peptidoglycan biosynthesis.</text>
</comment>
<dbReference type="PANTHER" id="PTHR21071:SF4">
    <property type="entry name" value="UDP-N-ACETYLENOLPYRUVOYLGLUCOSAMINE REDUCTASE"/>
    <property type="match status" value="1"/>
</dbReference>
<dbReference type="InterPro" id="IPR036318">
    <property type="entry name" value="FAD-bd_PCMH-like_sf"/>
</dbReference>
<dbReference type="PANTHER" id="PTHR21071">
    <property type="entry name" value="UDP-N-ACETYLENOLPYRUVOYLGLUCOSAMINE REDUCTASE"/>
    <property type="match status" value="1"/>
</dbReference>
<keyword evidence="14 16" id="KW-0961">Cell wall biogenesis/degradation</keyword>
<comment type="subcellular location">
    <subcellularLocation>
        <location evidence="3 16">Cytoplasm</location>
    </subcellularLocation>
</comment>
<dbReference type="NCBIfam" id="NF010480">
    <property type="entry name" value="PRK13905.1"/>
    <property type="match status" value="1"/>
</dbReference>
<evidence type="ECO:0000256" key="7">
    <source>
        <dbReference type="ARBA" id="ARBA00022630"/>
    </source>
</evidence>
<feature type="active site" evidence="16">
    <location>
        <position position="169"/>
    </location>
</feature>
<dbReference type="STRING" id="1707952.A6A03_07110"/>
<dbReference type="InterPro" id="IPR011601">
    <property type="entry name" value="MurB_C"/>
</dbReference>
<dbReference type="Gene3D" id="3.30.43.10">
    <property type="entry name" value="Uridine Diphospho-n-acetylenolpyruvylglucosamine Reductase, domain 2"/>
    <property type="match status" value="1"/>
</dbReference>
<accession>A0A178MK62</accession>
<keyword evidence="5 16" id="KW-0963">Cytoplasm</keyword>
<comment type="function">
    <text evidence="2 16">Cell wall formation.</text>
</comment>
<dbReference type="GO" id="GO:0005829">
    <property type="term" value="C:cytosol"/>
    <property type="evidence" value="ECO:0007669"/>
    <property type="project" value="TreeGrafter"/>
</dbReference>
<dbReference type="InterPro" id="IPR016169">
    <property type="entry name" value="FAD-bd_PCMH_sub2"/>
</dbReference>
<reference evidence="18 19" key="1">
    <citation type="submission" date="2016-04" db="EMBL/GenBank/DDBJ databases">
        <title>Chloroflexus islandicus sp. nov., a thermophilic filamentous anoxygenic phototrophic bacterium from geyser Strokkur (Iceland).</title>
        <authorList>
            <person name="Gaisin V.A."/>
            <person name="Kalashnikov A.M."/>
            <person name="Sukhacheva M.V."/>
            <person name="Grouzdev D.S."/>
            <person name="Ivanov T.M."/>
            <person name="Kuznetsov B."/>
            <person name="Gorlenko V.M."/>
        </authorList>
    </citation>
    <scope>NUCLEOTIDE SEQUENCE [LARGE SCALE GENOMIC DNA]</scope>
    <source>
        <strain evidence="19">isl-2</strain>
    </source>
</reference>
<dbReference type="PROSITE" id="PS51387">
    <property type="entry name" value="FAD_PCMH"/>
    <property type="match status" value="1"/>
</dbReference>
<dbReference type="InterPro" id="IPR036635">
    <property type="entry name" value="MurB_C_sf"/>
</dbReference>
<evidence type="ECO:0000256" key="15">
    <source>
        <dbReference type="ARBA" id="ARBA00048914"/>
    </source>
</evidence>
<evidence type="ECO:0000256" key="9">
    <source>
        <dbReference type="ARBA" id="ARBA00022857"/>
    </source>
</evidence>
<keyword evidence="13 16" id="KW-0131">Cell cycle</keyword>
<dbReference type="Proteomes" id="UP000078287">
    <property type="component" value="Unassembled WGS sequence"/>
</dbReference>
<keyword evidence="9 16" id="KW-0521">NADP</keyword>
<evidence type="ECO:0000313" key="18">
    <source>
        <dbReference type="EMBL" id="OAN49066.1"/>
    </source>
</evidence>
<evidence type="ECO:0000313" key="19">
    <source>
        <dbReference type="Proteomes" id="UP000078287"/>
    </source>
</evidence>
<evidence type="ECO:0000256" key="13">
    <source>
        <dbReference type="ARBA" id="ARBA00023306"/>
    </source>
</evidence>
<dbReference type="OrthoDB" id="9804753at2"/>
<dbReference type="Gene3D" id="3.30.465.10">
    <property type="match status" value="1"/>
</dbReference>
<evidence type="ECO:0000256" key="5">
    <source>
        <dbReference type="ARBA" id="ARBA00022490"/>
    </source>
</evidence>
<comment type="caution">
    <text evidence="18">The sequence shown here is derived from an EMBL/GenBank/DDBJ whole genome shotgun (WGS) entry which is preliminary data.</text>
</comment>
<dbReference type="UniPathway" id="UPA00219"/>
<evidence type="ECO:0000256" key="10">
    <source>
        <dbReference type="ARBA" id="ARBA00022960"/>
    </source>
</evidence>
<dbReference type="AlphaFoldDB" id="A0A178MK62"/>
<dbReference type="EC" id="1.3.1.98" evidence="16"/>
<keyword evidence="12 16" id="KW-0560">Oxidoreductase</keyword>
<dbReference type="GO" id="GO:0008762">
    <property type="term" value="F:UDP-N-acetylmuramate dehydrogenase activity"/>
    <property type="evidence" value="ECO:0007669"/>
    <property type="project" value="UniProtKB-UniRule"/>
</dbReference>
<evidence type="ECO:0000256" key="8">
    <source>
        <dbReference type="ARBA" id="ARBA00022827"/>
    </source>
</evidence>
<keyword evidence="8 16" id="KW-0274">FAD</keyword>
<dbReference type="SUPFAM" id="SSF56194">
    <property type="entry name" value="Uridine diphospho-N-Acetylenolpyruvylglucosamine reductase, MurB, C-terminal domain"/>
    <property type="match status" value="1"/>
</dbReference>
<dbReference type="InterPro" id="IPR016166">
    <property type="entry name" value="FAD-bd_PCMH"/>
</dbReference>
<dbReference type="InterPro" id="IPR016167">
    <property type="entry name" value="FAD-bd_PCMH_sub1"/>
</dbReference>
<feature type="active site" evidence="16">
    <location>
        <position position="293"/>
    </location>
</feature>
<feature type="domain" description="FAD-binding PCMH-type" evidence="17">
    <location>
        <begin position="22"/>
        <end position="195"/>
    </location>
</feature>
<dbReference type="GO" id="GO:0008360">
    <property type="term" value="P:regulation of cell shape"/>
    <property type="evidence" value="ECO:0007669"/>
    <property type="project" value="UniProtKB-KW"/>
</dbReference>
<comment type="catalytic activity">
    <reaction evidence="15 16">
        <text>UDP-N-acetyl-alpha-D-muramate + NADP(+) = UDP-N-acetyl-3-O-(1-carboxyvinyl)-alpha-D-glucosamine + NADPH + H(+)</text>
        <dbReference type="Rhea" id="RHEA:12248"/>
        <dbReference type="ChEBI" id="CHEBI:15378"/>
        <dbReference type="ChEBI" id="CHEBI:57783"/>
        <dbReference type="ChEBI" id="CHEBI:58349"/>
        <dbReference type="ChEBI" id="CHEBI:68483"/>
        <dbReference type="ChEBI" id="CHEBI:70757"/>
        <dbReference type="EC" id="1.3.1.98"/>
    </reaction>
</comment>
<dbReference type="SUPFAM" id="SSF56176">
    <property type="entry name" value="FAD-binding/transporter-associated domain-like"/>
    <property type="match status" value="1"/>
</dbReference>
<dbReference type="GO" id="GO:0009252">
    <property type="term" value="P:peptidoglycan biosynthetic process"/>
    <property type="evidence" value="ECO:0007669"/>
    <property type="project" value="UniProtKB-UniRule"/>
</dbReference>
<dbReference type="Pfam" id="PF02873">
    <property type="entry name" value="MurB_C"/>
    <property type="match status" value="1"/>
</dbReference>
<keyword evidence="10 16" id="KW-0133">Cell shape</keyword>
<evidence type="ECO:0000256" key="6">
    <source>
        <dbReference type="ARBA" id="ARBA00022618"/>
    </source>
</evidence>
<protein>
    <recommendedName>
        <fullName evidence="16">UDP-N-acetylenolpyruvoylglucosamine reductase</fullName>
        <ecNumber evidence="16">1.3.1.98</ecNumber>
    </recommendedName>
    <alternativeName>
        <fullName evidence="16">UDP-N-acetylmuramate dehydrogenase</fullName>
    </alternativeName>
</protein>
<comment type="similarity">
    <text evidence="16">Belongs to the MurB family.</text>
</comment>
<proteinExistence type="inferred from homology"/>
<keyword evidence="19" id="KW-1185">Reference proteome</keyword>
<comment type="cofactor">
    <cofactor evidence="1 16">
        <name>FAD</name>
        <dbReference type="ChEBI" id="CHEBI:57692"/>
    </cofactor>
</comment>
<dbReference type="InterPro" id="IPR003170">
    <property type="entry name" value="MurB"/>
</dbReference>
<evidence type="ECO:0000256" key="16">
    <source>
        <dbReference type="HAMAP-Rule" id="MF_00037"/>
    </source>
</evidence>
<gene>
    <name evidence="16" type="primary">murB</name>
    <name evidence="18" type="ORF">A6A03_07110</name>
</gene>
<evidence type="ECO:0000256" key="14">
    <source>
        <dbReference type="ARBA" id="ARBA00023316"/>
    </source>
</evidence>
<keyword evidence="6 16" id="KW-0132">Cell division</keyword>
<keyword evidence="7 16" id="KW-0285">Flavoprotein</keyword>
<keyword evidence="11 16" id="KW-0573">Peptidoglycan synthesis</keyword>
<dbReference type="GO" id="GO:0071555">
    <property type="term" value="P:cell wall organization"/>
    <property type="evidence" value="ECO:0007669"/>
    <property type="project" value="UniProtKB-KW"/>
</dbReference>
<dbReference type="Gene3D" id="3.90.78.10">
    <property type="entry name" value="UDP-N-acetylenolpyruvoylglucosamine reductase, C-terminal domain"/>
    <property type="match status" value="1"/>
</dbReference>
<organism evidence="18 19">
    <name type="scientific">Chloroflexus islandicus</name>
    <dbReference type="NCBI Taxonomy" id="1707952"/>
    <lineage>
        <taxon>Bacteria</taxon>
        <taxon>Bacillati</taxon>
        <taxon>Chloroflexota</taxon>
        <taxon>Chloroflexia</taxon>
        <taxon>Chloroflexales</taxon>
        <taxon>Chloroflexineae</taxon>
        <taxon>Chloroflexaceae</taxon>
        <taxon>Chloroflexus</taxon>
    </lineage>
</organism>
<sequence length="297" mass="31385">MNETLPITLRTDEPMARHTSWRVGGPARYYAEPATPDEAIALAAWATAQGLPLIWVGRGTNLLVRDEGFAGVIASYRGQRWALREAGDEAELWIEAGAPMAGTARRLAAMGWAGLEWAEGLPGAIGGAIVGNAGCYGGDTASVLIAAELLLNGRERVEWPVGALAYAYRESALKHPVAEGIPPLVLAGRFRLRRADPAVLAARMAAIAAERKRKTPAGSSCGSVFKNPPGESAGRLIEAAGLKGVQIGDAEISPIHANYIVNRGQARAADILALIELARATVAERFGITLQLEVRVI</sequence>
<evidence type="ECO:0000256" key="11">
    <source>
        <dbReference type="ARBA" id="ARBA00022984"/>
    </source>
</evidence>
<dbReference type="EMBL" id="LWQS01000021">
    <property type="protein sequence ID" value="OAN49066.1"/>
    <property type="molecule type" value="Genomic_DNA"/>
</dbReference>
<dbReference type="GO" id="GO:0071949">
    <property type="term" value="F:FAD binding"/>
    <property type="evidence" value="ECO:0007669"/>
    <property type="project" value="InterPro"/>
</dbReference>
<feature type="active site" description="Proton donor" evidence="16">
    <location>
        <position position="223"/>
    </location>
</feature>
<dbReference type="InterPro" id="IPR006094">
    <property type="entry name" value="Oxid_FAD_bind_N"/>
</dbReference>
<dbReference type="RefSeq" id="WP_066782655.1">
    <property type="nucleotide sequence ID" value="NZ_LWQS01000021.1"/>
</dbReference>